<dbReference type="RefSeq" id="WP_098038838.1">
    <property type="nucleotide sequence ID" value="NZ_CWGJ01000025.1"/>
</dbReference>
<keyword evidence="1" id="KW-0560">Oxidoreductase</keyword>
<dbReference type="Pfam" id="PF02826">
    <property type="entry name" value="2-Hacid_dh_C"/>
    <property type="match status" value="1"/>
</dbReference>
<proteinExistence type="predicted"/>
<feature type="domain" description="D-isomer specific 2-hydroxyacid dehydrogenase NAD-binding" evidence="3">
    <location>
        <begin position="111"/>
        <end position="283"/>
    </location>
</feature>
<sequence>MNIVLVQVKISLDEISPLPKEFPNLLFLHLSENSCRNLGKEHWERVEVLFGGHLTRNELKMATNLKWIHAPNDDLSNLCLDEIEQRGTVLLTYSENPNAKETAEFVSACLFSFAKQLFRWKDATKFPGLLWDAKWINSMWNLKGKTMLQIGLSTTGLAIAAMGKSLGMKVVGVHSKKSFHPSCKKTLTFKELHSVLPAADVVSLALPKQQQFHRFFGKNELQLMKDDSILIVVESNRAVDEEALYEAGQKKLRGIVIDAYRETPISAHSPLFTLPSLIVTPDVARLPSDKKSPLFLEFKHNLRHYLQGSFMDMRTLFNPATIAEISRQSLI</sequence>
<protein>
    <submittedName>
        <fullName evidence="4">NAD-dependent 2-hydroxyacid dehydrogenase</fullName>
    </submittedName>
</protein>
<dbReference type="SUPFAM" id="SSF51735">
    <property type="entry name" value="NAD(P)-binding Rossmann-fold domains"/>
    <property type="match status" value="1"/>
</dbReference>
<keyword evidence="5" id="KW-1185">Reference proteome</keyword>
<dbReference type="PANTHER" id="PTHR43333:SF1">
    <property type="entry name" value="D-ISOMER SPECIFIC 2-HYDROXYACID DEHYDROGENASE NAD-BINDING DOMAIN-CONTAINING PROTEIN"/>
    <property type="match status" value="1"/>
</dbReference>
<dbReference type="OrthoDB" id="20435at2"/>
<dbReference type="SUPFAM" id="SSF52283">
    <property type="entry name" value="Formate/glycerate dehydrogenase catalytic domain-like"/>
    <property type="match status" value="1"/>
</dbReference>
<reference evidence="5" key="1">
    <citation type="submission" date="2015-06" db="EMBL/GenBank/DDBJ databases">
        <authorList>
            <person name="Bertelli C."/>
        </authorList>
    </citation>
    <scope>NUCLEOTIDE SEQUENCE [LARGE SCALE GENOMIC DNA]</scope>
    <source>
        <strain evidence="5">CRIB-30</strain>
    </source>
</reference>
<evidence type="ECO:0000256" key="1">
    <source>
        <dbReference type="ARBA" id="ARBA00023002"/>
    </source>
</evidence>
<dbReference type="EMBL" id="CWGJ01000025">
    <property type="protein sequence ID" value="CRX38977.1"/>
    <property type="molecule type" value="Genomic_DNA"/>
</dbReference>
<dbReference type="PANTHER" id="PTHR43333">
    <property type="entry name" value="2-HACID_DH_C DOMAIN-CONTAINING PROTEIN"/>
    <property type="match status" value="1"/>
</dbReference>
<evidence type="ECO:0000313" key="4">
    <source>
        <dbReference type="EMBL" id="CRX38977.1"/>
    </source>
</evidence>
<evidence type="ECO:0000313" key="5">
    <source>
        <dbReference type="Proteomes" id="UP000220251"/>
    </source>
</evidence>
<evidence type="ECO:0000256" key="2">
    <source>
        <dbReference type="ARBA" id="ARBA00023027"/>
    </source>
</evidence>
<evidence type="ECO:0000259" key="3">
    <source>
        <dbReference type="Pfam" id="PF02826"/>
    </source>
</evidence>
<gene>
    <name evidence="4" type="ORF">ELAC_1650</name>
</gene>
<dbReference type="Proteomes" id="UP000220251">
    <property type="component" value="Unassembled WGS sequence"/>
</dbReference>
<keyword evidence="2" id="KW-0520">NAD</keyword>
<name>A0A0H5DQX9_9BACT</name>
<dbReference type="InterPro" id="IPR036291">
    <property type="entry name" value="NAD(P)-bd_dom_sf"/>
</dbReference>
<dbReference type="AlphaFoldDB" id="A0A0H5DQX9"/>
<dbReference type="GO" id="GO:0016491">
    <property type="term" value="F:oxidoreductase activity"/>
    <property type="evidence" value="ECO:0007669"/>
    <property type="project" value="UniProtKB-KW"/>
</dbReference>
<organism evidence="4 5">
    <name type="scientific">Estrella lausannensis</name>
    <dbReference type="NCBI Taxonomy" id="483423"/>
    <lineage>
        <taxon>Bacteria</taxon>
        <taxon>Pseudomonadati</taxon>
        <taxon>Chlamydiota</taxon>
        <taxon>Chlamydiia</taxon>
        <taxon>Parachlamydiales</taxon>
        <taxon>Candidatus Criblamydiaceae</taxon>
        <taxon>Estrella</taxon>
    </lineage>
</organism>
<dbReference type="InterPro" id="IPR006140">
    <property type="entry name" value="D-isomer_DH_NAD-bd"/>
</dbReference>
<accession>A0A0H5DQX9</accession>
<dbReference type="GO" id="GO:0051287">
    <property type="term" value="F:NAD binding"/>
    <property type="evidence" value="ECO:0007669"/>
    <property type="project" value="InterPro"/>
</dbReference>
<dbReference type="Gene3D" id="3.40.50.720">
    <property type="entry name" value="NAD(P)-binding Rossmann-like Domain"/>
    <property type="match status" value="2"/>
</dbReference>